<evidence type="ECO:0000313" key="3">
    <source>
        <dbReference type="Proteomes" id="UP000184510"/>
    </source>
</evidence>
<protein>
    <submittedName>
        <fullName evidence="2">Uncharacterized protein</fullName>
    </submittedName>
</protein>
<reference evidence="2 3" key="1">
    <citation type="submission" date="2016-11" db="EMBL/GenBank/DDBJ databases">
        <authorList>
            <person name="Jaros S."/>
            <person name="Januszkiewicz K."/>
            <person name="Wedrychowicz H."/>
        </authorList>
    </citation>
    <scope>NUCLEOTIDE SEQUENCE [LARGE SCALE GENOMIC DNA]</scope>
    <source>
        <strain evidence="2 3">DSM 18772</strain>
    </source>
</reference>
<sequence length="60" mass="6782">MSWWDANTQHARDSKDGMLDESKSEGNHSNLVAQYWGIWALLAARPVSFAVRKRGLVHDA</sequence>
<dbReference type="InParanoid" id="A0A1M6PVZ4"/>
<accession>A0A1M6PVZ4</accession>
<dbReference type="Proteomes" id="UP000184510">
    <property type="component" value="Unassembled WGS sequence"/>
</dbReference>
<feature type="compositionally biased region" description="Basic and acidic residues" evidence="1">
    <location>
        <begin position="10"/>
        <end position="25"/>
    </location>
</feature>
<gene>
    <name evidence="2" type="ORF">SAMN02745181_3318</name>
</gene>
<organism evidence="2 3">
    <name type="scientific">Rubritalea squalenifaciens DSM 18772</name>
    <dbReference type="NCBI Taxonomy" id="1123071"/>
    <lineage>
        <taxon>Bacteria</taxon>
        <taxon>Pseudomonadati</taxon>
        <taxon>Verrucomicrobiota</taxon>
        <taxon>Verrucomicrobiia</taxon>
        <taxon>Verrucomicrobiales</taxon>
        <taxon>Rubritaleaceae</taxon>
        <taxon>Rubritalea</taxon>
    </lineage>
</organism>
<feature type="region of interest" description="Disordered" evidence="1">
    <location>
        <begin position="1"/>
        <end position="25"/>
    </location>
</feature>
<dbReference type="EMBL" id="FQYR01000005">
    <property type="protein sequence ID" value="SHK12090.1"/>
    <property type="molecule type" value="Genomic_DNA"/>
</dbReference>
<dbReference type="AlphaFoldDB" id="A0A1M6PVZ4"/>
<evidence type="ECO:0000256" key="1">
    <source>
        <dbReference type="SAM" id="MobiDB-lite"/>
    </source>
</evidence>
<evidence type="ECO:0000313" key="2">
    <source>
        <dbReference type="EMBL" id="SHK12090.1"/>
    </source>
</evidence>
<dbReference type="STRING" id="1123071.SAMN02745181_3318"/>
<proteinExistence type="predicted"/>
<keyword evidence="3" id="KW-1185">Reference proteome</keyword>
<name>A0A1M6PVZ4_9BACT</name>